<dbReference type="Proteomes" id="UP000694891">
    <property type="component" value="Unplaced"/>
</dbReference>
<accession>A0A9Y4U3Z7</accession>
<dbReference type="InterPro" id="IPR003597">
    <property type="entry name" value="Ig_C1-set"/>
</dbReference>
<dbReference type="Pfam" id="PF07654">
    <property type="entry name" value="C1-set"/>
    <property type="match status" value="1"/>
</dbReference>
<dbReference type="Gene3D" id="2.60.40.10">
    <property type="entry name" value="Immunoglobulins"/>
    <property type="match status" value="1"/>
</dbReference>
<evidence type="ECO:0000313" key="5">
    <source>
        <dbReference type="RefSeq" id="XP_008304075.1"/>
    </source>
</evidence>
<keyword evidence="2" id="KW-0472">Membrane</keyword>
<name>A0A9Y4U3Z7_9TELE</name>
<dbReference type="GeneID" id="103375543"/>
<feature type="domain" description="Ig-like" evidence="3">
    <location>
        <begin position="1"/>
        <end position="94"/>
    </location>
</feature>
<dbReference type="SMART" id="SM00407">
    <property type="entry name" value="IGc1"/>
    <property type="match status" value="1"/>
</dbReference>
<keyword evidence="2" id="KW-1133">Transmembrane helix</keyword>
<keyword evidence="4" id="KW-1185">Reference proteome</keyword>
<evidence type="ECO:0000256" key="2">
    <source>
        <dbReference type="SAM" id="Phobius"/>
    </source>
</evidence>
<dbReference type="InterPro" id="IPR050380">
    <property type="entry name" value="Immune_Resp_Modulators"/>
</dbReference>
<protein>
    <submittedName>
        <fullName evidence="5">Tapasin-related protein-like</fullName>
    </submittedName>
</protein>
<dbReference type="RefSeq" id="XP_008304075.1">
    <property type="nucleotide sequence ID" value="XM_008305853.1"/>
</dbReference>
<dbReference type="InterPro" id="IPR013783">
    <property type="entry name" value="Ig-like_fold"/>
</dbReference>
<dbReference type="PANTHER" id="PTHR23411">
    <property type="entry name" value="TAPASIN"/>
    <property type="match status" value="1"/>
</dbReference>
<dbReference type="InterPro" id="IPR003006">
    <property type="entry name" value="Ig/MHC_CS"/>
</dbReference>
<feature type="transmembrane region" description="Helical" evidence="2">
    <location>
        <begin position="109"/>
        <end position="128"/>
    </location>
</feature>
<gene>
    <name evidence="5" type="primary">LOC103375543</name>
</gene>
<dbReference type="SUPFAM" id="SSF48726">
    <property type="entry name" value="Immunoglobulin"/>
    <property type="match status" value="1"/>
</dbReference>
<evidence type="ECO:0000259" key="3">
    <source>
        <dbReference type="PROSITE" id="PS50835"/>
    </source>
</evidence>
<dbReference type="PROSITE" id="PS00290">
    <property type="entry name" value="IG_MHC"/>
    <property type="match status" value="1"/>
</dbReference>
<evidence type="ECO:0000313" key="4">
    <source>
        <dbReference type="Proteomes" id="UP000694891"/>
    </source>
</evidence>
<proteinExistence type="predicted"/>
<dbReference type="AlphaFoldDB" id="A0A9Y4U3Z7"/>
<organism evidence="4 5">
    <name type="scientific">Stegastes partitus</name>
    <name type="common">bicolor damselfish</name>
    <dbReference type="NCBI Taxonomy" id="144197"/>
    <lineage>
        <taxon>Eukaryota</taxon>
        <taxon>Metazoa</taxon>
        <taxon>Chordata</taxon>
        <taxon>Craniata</taxon>
        <taxon>Vertebrata</taxon>
        <taxon>Euteleostomi</taxon>
        <taxon>Actinopterygii</taxon>
        <taxon>Neopterygii</taxon>
        <taxon>Teleostei</taxon>
        <taxon>Neoteleostei</taxon>
        <taxon>Acanthomorphata</taxon>
        <taxon>Ovalentaria</taxon>
        <taxon>Pomacentridae</taxon>
        <taxon>Stegastes</taxon>
    </lineage>
</organism>
<keyword evidence="1" id="KW-0393">Immunoglobulin domain</keyword>
<dbReference type="PROSITE" id="PS50835">
    <property type="entry name" value="IG_LIKE"/>
    <property type="match status" value="1"/>
</dbReference>
<reference evidence="5" key="1">
    <citation type="submission" date="2025-08" db="UniProtKB">
        <authorList>
            <consortium name="RefSeq"/>
        </authorList>
    </citation>
    <scope>IDENTIFICATION</scope>
</reference>
<dbReference type="InterPro" id="IPR036179">
    <property type="entry name" value="Ig-like_dom_sf"/>
</dbReference>
<keyword evidence="2" id="KW-0812">Transmembrane</keyword>
<evidence type="ECO:0000256" key="1">
    <source>
        <dbReference type="ARBA" id="ARBA00023319"/>
    </source>
</evidence>
<dbReference type="InterPro" id="IPR007110">
    <property type="entry name" value="Ig-like_dom"/>
</dbReference>
<sequence>MQEGEEQRIVCEAKGYYPLDVEIRWYKQKAVLSNQRVVTPLPKQLSHSMLSGQKVNRDGTYSVSAFFYLQASLGDSGKQFTCSVFHQSLSEPIKESFILHVEEPVSRTFILLVSFTGMALFVILYRNLRYLRSERGRSAQRNQYQAVPVV</sequence>